<evidence type="ECO:0000313" key="2">
    <source>
        <dbReference type="EMBL" id="KAH3713452.1"/>
    </source>
</evidence>
<dbReference type="EMBL" id="JAIWYP010000014">
    <property type="protein sequence ID" value="KAH3713452.1"/>
    <property type="molecule type" value="Genomic_DNA"/>
</dbReference>
<evidence type="ECO:0000256" key="1">
    <source>
        <dbReference type="SAM" id="MobiDB-lite"/>
    </source>
</evidence>
<feature type="compositionally biased region" description="Polar residues" evidence="1">
    <location>
        <begin position="26"/>
        <end position="38"/>
    </location>
</feature>
<organism evidence="2 3">
    <name type="scientific">Dreissena polymorpha</name>
    <name type="common">Zebra mussel</name>
    <name type="synonym">Mytilus polymorpha</name>
    <dbReference type="NCBI Taxonomy" id="45954"/>
    <lineage>
        <taxon>Eukaryota</taxon>
        <taxon>Metazoa</taxon>
        <taxon>Spiralia</taxon>
        <taxon>Lophotrochozoa</taxon>
        <taxon>Mollusca</taxon>
        <taxon>Bivalvia</taxon>
        <taxon>Autobranchia</taxon>
        <taxon>Heteroconchia</taxon>
        <taxon>Euheterodonta</taxon>
        <taxon>Imparidentia</taxon>
        <taxon>Neoheterodontei</taxon>
        <taxon>Myida</taxon>
        <taxon>Dreissenoidea</taxon>
        <taxon>Dreissenidae</taxon>
        <taxon>Dreissena</taxon>
    </lineage>
</organism>
<gene>
    <name evidence="2" type="ORF">DPMN_073245</name>
</gene>
<proteinExistence type="predicted"/>
<comment type="caution">
    <text evidence="2">The sequence shown here is derived from an EMBL/GenBank/DDBJ whole genome shotgun (WGS) entry which is preliminary data.</text>
</comment>
<keyword evidence="3" id="KW-1185">Reference proteome</keyword>
<reference evidence="2" key="1">
    <citation type="journal article" date="2019" name="bioRxiv">
        <title>The Genome of the Zebra Mussel, Dreissena polymorpha: A Resource for Invasive Species Research.</title>
        <authorList>
            <person name="McCartney M.A."/>
            <person name="Auch B."/>
            <person name="Kono T."/>
            <person name="Mallez S."/>
            <person name="Zhang Y."/>
            <person name="Obille A."/>
            <person name="Becker A."/>
            <person name="Abrahante J.E."/>
            <person name="Garbe J."/>
            <person name="Badalamenti J.P."/>
            <person name="Herman A."/>
            <person name="Mangelson H."/>
            <person name="Liachko I."/>
            <person name="Sullivan S."/>
            <person name="Sone E.D."/>
            <person name="Koren S."/>
            <person name="Silverstein K.A.T."/>
            <person name="Beckman K.B."/>
            <person name="Gohl D.M."/>
        </authorList>
    </citation>
    <scope>NUCLEOTIDE SEQUENCE</scope>
    <source>
        <strain evidence="2">Duluth1</strain>
        <tissue evidence="2">Whole animal</tissue>
    </source>
</reference>
<accession>A0A9D4BYV1</accession>
<name>A0A9D4BYV1_DREPO</name>
<feature type="compositionally biased region" description="Basic residues" evidence="1">
    <location>
        <begin position="50"/>
        <end position="63"/>
    </location>
</feature>
<dbReference type="AlphaFoldDB" id="A0A9D4BYV1"/>
<reference evidence="2" key="2">
    <citation type="submission" date="2020-11" db="EMBL/GenBank/DDBJ databases">
        <authorList>
            <person name="McCartney M.A."/>
            <person name="Auch B."/>
            <person name="Kono T."/>
            <person name="Mallez S."/>
            <person name="Becker A."/>
            <person name="Gohl D.M."/>
            <person name="Silverstein K.A.T."/>
            <person name="Koren S."/>
            <person name="Bechman K.B."/>
            <person name="Herman A."/>
            <person name="Abrahante J.E."/>
            <person name="Garbe J."/>
        </authorList>
    </citation>
    <scope>NUCLEOTIDE SEQUENCE</scope>
    <source>
        <strain evidence="2">Duluth1</strain>
        <tissue evidence="2">Whole animal</tissue>
    </source>
</reference>
<sequence length="142" mass="14924">MDDDDPTIQIADSFLPALSPERARQIMQQNRPSQSELSGNAMDAEQMKKVVQRKSPAKHKTPHRATGVCIETATAATVTITAATITSSSAAASVTSSSVATTATSVMATSSELVEDQAVDSVGPDRVPGYGHVMDLAEYCLI</sequence>
<evidence type="ECO:0000313" key="3">
    <source>
        <dbReference type="Proteomes" id="UP000828390"/>
    </source>
</evidence>
<dbReference type="Proteomes" id="UP000828390">
    <property type="component" value="Unassembled WGS sequence"/>
</dbReference>
<feature type="region of interest" description="Disordered" evidence="1">
    <location>
        <begin position="46"/>
        <end position="65"/>
    </location>
</feature>
<feature type="region of interest" description="Disordered" evidence="1">
    <location>
        <begin position="1"/>
        <end position="41"/>
    </location>
</feature>
<protein>
    <submittedName>
        <fullName evidence="2">Uncharacterized protein</fullName>
    </submittedName>
</protein>